<dbReference type="InterPro" id="IPR021782">
    <property type="entry name" value="DUF3347"/>
</dbReference>
<protein>
    <submittedName>
        <fullName evidence="10">Efflux RND transporter periplasmic adaptor subunit</fullName>
    </submittedName>
</protein>
<dbReference type="RefSeq" id="WP_252115725.1">
    <property type="nucleotide sequence ID" value="NZ_JAMSCK010000008.1"/>
</dbReference>
<evidence type="ECO:0000313" key="11">
    <source>
        <dbReference type="Proteomes" id="UP001155077"/>
    </source>
</evidence>
<evidence type="ECO:0000313" key="10">
    <source>
        <dbReference type="EMBL" id="MCM8571019.1"/>
    </source>
</evidence>
<dbReference type="InterPro" id="IPR006143">
    <property type="entry name" value="RND_pump_MFP"/>
</dbReference>
<name>A0ABT0Z8E0_9FLAO</name>
<evidence type="ECO:0000259" key="7">
    <source>
        <dbReference type="Pfam" id="PF25919"/>
    </source>
</evidence>
<dbReference type="Gene3D" id="6.10.140.730">
    <property type="match status" value="1"/>
</dbReference>
<dbReference type="Proteomes" id="UP001155077">
    <property type="component" value="Unassembled WGS sequence"/>
</dbReference>
<gene>
    <name evidence="10" type="ORF">NE848_16595</name>
</gene>
<dbReference type="Pfam" id="PF11827">
    <property type="entry name" value="DUF3347"/>
    <property type="match status" value="1"/>
</dbReference>
<dbReference type="InterPro" id="IPR058792">
    <property type="entry name" value="Beta-barrel_RND_2"/>
</dbReference>
<dbReference type="InterPro" id="IPR058790">
    <property type="entry name" value="BSH_CusB"/>
</dbReference>
<evidence type="ECO:0000259" key="4">
    <source>
        <dbReference type="Pfam" id="PF11827"/>
    </source>
</evidence>
<dbReference type="Pfam" id="PF25975">
    <property type="entry name" value="CzcB_C"/>
    <property type="match status" value="1"/>
</dbReference>
<dbReference type="EMBL" id="JAMSCK010000008">
    <property type="protein sequence ID" value="MCM8571019.1"/>
    <property type="molecule type" value="Genomic_DNA"/>
</dbReference>
<sequence>MKKYITYIVVMLAGLLLGYLIFNNSSEGSSEVSEAHEHSEEVQMWTCSMHPQIMQPEPGDCPICGMDLIPAEAGAEGLTADEFKMTENAMTLANIQTSVVGNADATPGKINLSGKIKENEEANAVQSSHVGGRIENLSVAYTGESVNRGQLLATIYSPDLVAAQQELLTAAKLKESQPALYKAVRNKLKYWKLSDAQIDKIESTGEVRENLPVYATVTGTVTEKLVQEGDYVKQGQPLYKIANLNTVWAVFDAYESQISNLNVGQELKITANAYPDKEFSGKISFIDPLLDESSRTVKVRVELKNTDDMLKPGMFVQAELERPEGIHEGSILIPRSAVLWTGTRSLVYVKTSPDEPVFQMKEVKLGDALDNSYEVLEGLSDGDEVVTNGTFTVDAAAQLQGKRSMMNNPKSQKKQAMNMKMELSEDFQKEFVKSLDEYFKLKDALVDSNPEKAMKSAGSMLEKLPKAKLQGMAAAHFNKVKEMLEAISKNENLENQRAHFVILSENMIALTANIDSLGQAVYVQHCPMADSNKGADWLSLSSEVRNPYYGEAMLSCGEVTKELK</sequence>
<feature type="domain" description="CusB-like three alpha-helical bundle" evidence="6">
    <location>
        <begin position="159"/>
        <end position="208"/>
    </location>
</feature>
<organism evidence="10 11">
    <name type="scientific">Gramella jeungdoensis</name>
    <dbReference type="NCBI Taxonomy" id="708091"/>
    <lineage>
        <taxon>Bacteria</taxon>
        <taxon>Pseudomonadati</taxon>
        <taxon>Bacteroidota</taxon>
        <taxon>Flavobacteriia</taxon>
        <taxon>Flavobacteriales</taxon>
        <taxon>Flavobacteriaceae</taxon>
        <taxon>Christiangramia</taxon>
    </lineage>
</organism>
<dbReference type="InterPro" id="IPR045800">
    <property type="entry name" value="HMBD"/>
</dbReference>
<dbReference type="Pfam" id="PF19335">
    <property type="entry name" value="HMBD"/>
    <property type="match status" value="1"/>
</dbReference>
<proteinExistence type="inferred from homology"/>
<feature type="domain" description="CusB-like beta-barrel" evidence="8">
    <location>
        <begin position="246"/>
        <end position="322"/>
    </location>
</feature>
<evidence type="ECO:0000259" key="9">
    <source>
        <dbReference type="Pfam" id="PF25975"/>
    </source>
</evidence>
<dbReference type="NCBIfam" id="TIGR01730">
    <property type="entry name" value="RND_mfp"/>
    <property type="match status" value="1"/>
</dbReference>
<dbReference type="PANTHER" id="PTHR30097">
    <property type="entry name" value="CATION EFFLUX SYSTEM PROTEIN CUSB"/>
    <property type="match status" value="1"/>
</dbReference>
<dbReference type="InterPro" id="IPR058791">
    <property type="entry name" value="3HB_CusB"/>
</dbReference>
<evidence type="ECO:0000256" key="2">
    <source>
        <dbReference type="ARBA" id="ARBA00022448"/>
    </source>
</evidence>
<keyword evidence="11" id="KW-1185">Reference proteome</keyword>
<reference evidence="10" key="1">
    <citation type="submission" date="2022-06" db="EMBL/GenBank/DDBJ databases">
        <title>Gramella sediminis sp. nov., isolated from deep-sea sediment of the Indian Ocean.</title>
        <authorList>
            <person name="Yang L."/>
        </authorList>
    </citation>
    <scope>NUCLEOTIDE SEQUENCE</scope>
    <source>
        <strain evidence="10">HMD3159</strain>
    </source>
</reference>
<evidence type="ECO:0000259" key="6">
    <source>
        <dbReference type="Pfam" id="PF25869"/>
    </source>
</evidence>
<feature type="domain" description="DUF3347" evidence="4">
    <location>
        <begin position="435"/>
        <end position="514"/>
    </location>
</feature>
<keyword evidence="3" id="KW-0812">Transmembrane</keyword>
<evidence type="ECO:0000256" key="3">
    <source>
        <dbReference type="SAM" id="Phobius"/>
    </source>
</evidence>
<dbReference type="Pfam" id="PF25919">
    <property type="entry name" value="BSH_CusB"/>
    <property type="match status" value="1"/>
</dbReference>
<evidence type="ECO:0000259" key="8">
    <source>
        <dbReference type="Pfam" id="PF25954"/>
    </source>
</evidence>
<dbReference type="SUPFAM" id="SSF111369">
    <property type="entry name" value="HlyD-like secretion proteins"/>
    <property type="match status" value="1"/>
</dbReference>
<dbReference type="InterPro" id="IPR051909">
    <property type="entry name" value="MFP_Cation_Efflux"/>
</dbReference>
<feature type="domain" description="CusB-like barrel-sandwich hybrid" evidence="7">
    <location>
        <begin position="127"/>
        <end position="242"/>
    </location>
</feature>
<keyword evidence="3" id="KW-0472">Membrane</keyword>
<evidence type="ECO:0000256" key="1">
    <source>
        <dbReference type="ARBA" id="ARBA00009477"/>
    </source>
</evidence>
<dbReference type="Pfam" id="PF25954">
    <property type="entry name" value="Beta-barrel_RND_2"/>
    <property type="match status" value="1"/>
</dbReference>
<keyword evidence="3" id="KW-1133">Transmembrane helix</keyword>
<accession>A0ABT0Z8E0</accession>
<dbReference type="InterPro" id="IPR058649">
    <property type="entry name" value="CzcB_C"/>
</dbReference>
<evidence type="ECO:0000259" key="5">
    <source>
        <dbReference type="Pfam" id="PF19335"/>
    </source>
</evidence>
<feature type="domain" description="CzcB-like C-terminal circularly permuted SH3-like" evidence="9">
    <location>
        <begin position="332"/>
        <end position="393"/>
    </location>
</feature>
<dbReference type="Pfam" id="PF25869">
    <property type="entry name" value="3HB_CusB"/>
    <property type="match status" value="1"/>
</dbReference>
<comment type="caution">
    <text evidence="10">The sequence shown here is derived from an EMBL/GenBank/DDBJ whole genome shotgun (WGS) entry which is preliminary data.</text>
</comment>
<feature type="domain" description="Heavy metal binding" evidence="5">
    <location>
        <begin position="45"/>
        <end position="71"/>
    </location>
</feature>
<feature type="transmembrane region" description="Helical" evidence="3">
    <location>
        <begin position="5"/>
        <end position="22"/>
    </location>
</feature>
<comment type="similarity">
    <text evidence="1">Belongs to the membrane fusion protein (MFP) (TC 8.A.1) family.</text>
</comment>
<keyword evidence="2" id="KW-0813">Transport</keyword>
<dbReference type="Gene3D" id="2.40.30.170">
    <property type="match status" value="1"/>
</dbReference>
<dbReference type="Gene3D" id="2.40.420.20">
    <property type="match status" value="1"/>
</dbReference>
<dbReference type="PANTHER" id="PTHR30097:SF4">
    <property type="entry name" value="SLR6042 PROTEIN"/>
    <property type="match status" value="1"/>
</dbReference>